<dbReference type="InterPro" id="IPR039418">
    <property type="entry name" value="LexA-like"/>
</dbReference>
<evidence type="ECO:0000313" key="3">
    <source>
        <dbReference type="EMBL" id="KRM41226.1"/>
    </source>
</evidence>
<dbReference type="SMART" id="SM00530">
    <property type="entry name" value="HTH_XRE"/>
    <property type="match status" value="1"/>
</dbReference>
<dbReference type="eggNOG" id="COG1974">
    <property type="taxonomic scope" value="Bacteria"/>
</dbReference>
<reference evidence="3 4" key="1">
    <citation type="journal article" date="2015" name="Genome Announc.">
        <title>Expanding the biotechnology potential of lactobacilli through comparative genomics of 213 strains and associated genera.</title>
        <authorList>
            <person name="Sun Z."/>
            <person name="Harris H.M."/>
            <person name="McCann A."/>
            <person name="Guo C."/>
            <person name="Argimon S."/>
            <person name="Zhang W."/>
            <person name="Yang X."/>
            <person name="Jeffery I.B."/>
            <person name="Cooney J.C."/>
            <person name="Kagawa T.F."/>
            <person name="Liu W."/>
            <person name="Song Y."/>
            <person name="Salvetti E."/>
            <person name="Wrobel A."/>
            <person name="Rasinkangas P."/>
            <person name="Parkhill J."/>
            <person name="Rea M.C."/>
            <person name="O'Sullivan O."/>
            <person name="Ritari J."/>
            <person name="Douillard F.P."/>
            <person name="Paul Ross R."/>
            <person name="Yang R."/>
            <person name="Briner A.E."/>
            <person name="Felis G.E."/>
            <person name="de Vos W.M."/>
            <person name="Barrangou R."/>
            <person name="Klaenhammer T.R."/>
            <person name="Caufield P.W."/>
            <person name="Cui Y."/>
            <person name="Zhang H."/>
            <person name="O'Toole P.W."/>
        </authorList>
    </citation>
    <scope>NUCLEOTIDE SEQUENCE [LARGE SCALE GENOMIC DNA]</scope>
    <source>
        <strain evidence="3 4">DSM 5661</strain>
    </source>
</reference>
<proteinExistence type="predicted"/>
<dbReference type="AlphaFoldDB" id="A0A0R1YG44"/>
<keyword evidence="1" id="KW-0175">Coiled coil</keyword>
<dbReference type="SUPFAM" id="SSF47413">
    <property type="entry name" value="lambda repressor-like DNA-binding domains"/>
    <property type="match status" value="1"/>
</dbReference>
<evidence type="ECO:0000313" key="4">
    <source>
        <dbReference type="Proteomes" id="UP000051223"/>
    </source>
</evidence>
<dbReference type="PANTHER" id="PTHR33516">
    <property type="entry name" value="LEXA REPRESSOR"/>
    <property type="match status" value="1"/>
</dbReference>
<dbReference type="Gene3D" id="1.10.260.40">
    <property type="entry name" value="lambda repressor-like DNA-binding domains"/>
    <property type="match status" value="1"/>
</dbReference>
<dbReference type="GO" id="GO:0003677">
    <property type="term" value="F:DNA binding"/>
    <property type="evidence" value="ECO:0007669"/>
    <property type="project" value="InterPro"/>
</dbReference>
<comment type="caution">
    <text evidence="3">The sequence shown here is derived from an EMBL/GenBank/DDBJ whole genome shotgun (WGS) entry which is preliminary data.</text>
</comment>
<dbReference type="InterPro" id="IPR001387">
    <property type="entry name" value="Cro/C1-type_HTH"/>
</dbReference>
<dbReference type="InterPro" id="IPR050077">
    <property type="entry name" value="LexA_repressor"/>
</dbReference>
<dbReference type="EMBL" id="AZGI01000002">
    <property type="protein sequence ID" value="KRM41226.1"/>
    <property type="molecule type" value="Genomic_DNA"/>
</dbReference>
<dbReference type="InterPro" id="IPR010982">
    <property type="entry name" value="Lambda_DNA-bd_dom_sf"/>
</dbReference>
<evidence type="ECO:0000256" key="1">
    <source>
        <dbReference type="SAM" id="Coils"/>
    </source>
</evidence>
<dbReference type="Gene3D" id="2.10.109.10">
    <property type="entry name" value="Umud Fragment, subunit A"/>
    <property type="match status" value="1"/>
</dbReference>
<feature type="domain" description="HTH cro/C1-type" evidence="2">
    <location>
        <begin position="7"/>
        <end position="68"/>
    </location>
</feature>
<dbReference type="CDD" id="cd00093">
    <property type="entry name" value="HTH_XRE"/>
    <property type="match status" value="1"/>
</dbReference>
<sequence>MTLGQKLKDLRKSKYLTLEQLAENLNELDENASFSKGRLSRWENDADEPRISSLKTVAQYYCKSLDYFFEDIITIDKVSANVYKVPVIGEITCGEAITAEQNIEDYTNVSFDTKPTNTVFALHCKGHSMEPTIPDNSLVIIEETTVEDGEIGAVLVDGNTRATLKRIKHVGNSIILNPDNRNYEPIILDSKHQGRIIGKAIKYIVPL</sequence>
<feature type="coiled-coil region" evidence="1">
    <location>
        <begin position="11"/>
        <end position="38"/>
    </location>
</feature>
<evidence type="ECO:0000259" key="2">
    <source>
        <dbReference type="PROSITE" id="PS50943"/>
    </source>
</evidence>
<dbReference type="PANTHER" id="PTHR33516:SF2">
    <property type="entry name" value="LEXA REPRESSOR-RELATED"/>
    <property type="match status" value="1"/>
</dbReference>
<gene>
    <name evidence="3" type="ORF">FC39_GL001237</name>
</gene>
<dbReference type="InterPro" id="IPR036286">
    <property type="entry name" value="LexA/Signal_pep-like_sf"/>
</dbReference>
<keyword evidence="4" id="KW-1185">Reference proteome</keyword>
<dbReference type="Pfam" id="PF01381">
    <property type="entry name" value="HTH_3"/>
    <property type="match status" value="1"/>
</dbReference>
<organism evidence="3 4">
    <name type="scientific">Lactobacillus hamsteri DSM 5661 = JCM 6256</name>
    <dbReference type="NCBI Taxonomy" id="1423754"/>
    <lineage>
        <taxon>Bacteria</taxon>
        <taxon>Bacillati</taxon>
        <taxon>Bacillota</taxon>
        <taxon>Bacilli</taxon>
        <taxon>Lactobacillales</taxon>
        <taxon>Lactobacillaceae</taxon>
        <taxon>Lactobacillus</taxon>
    </lineage>
</organism>
<dbReference type="PATRIC" id="fig|1423754.3.peg.1274"/>
<dbReference type="Proteomes" id="UP000051223">
    <property type="component" value="Unassembled WGS sequence"/>
</dbReference>
<name>A0A0R1YG44_9LACO</name>
<dbReference type="Pfam" id="PF00717">
    <property type="entry name" value="Peptidase_S24"/>
    <property type="match status" value="1"/>
</dbReference>
<dbReference type="InterPro" id="IPR015927">
    <property type="entry name" value="Peptidase_S24_S26A/B/C"/>
</dbReference>
<dbReference type="RefSeq" id="WP_025081127.1">
    <property type="nucleotide sequence ID" value="NZ_AZGI01000002.1"/>
</dbReference>
<protein>
    <submittedName>
        <fullName evidence="3">Peptidase s24-like protein</fullName>
    </submittedName>
</protein>
<dbReference type="SUPFAM" id="SSF51306">
    <property type="entry name" value="LexA/Signal peptidase"/>
    <property type="match status" value="1"/>
</dbReference>
<dbReference type="STRING" id="1423754.FC39_GL001237"/>
<dbReference type="CDD" id="cd06529">
    <property type="entry name" value="S24_LexA-like"/>
    <property type="match status" value="1"/>
</dbReference>
<accession>A0A0R1YG44</accession>
<dbReference type="OrthoDB" id="2475196at2"/>
<dbReference type="PROSITE" id="PS50943">
    <property type="entry name" value="HTH_CROC1"/>
    <property type="match status" value="1"/>
</dbReference>